<proteinExistence type="predicted"/>
<gene>
    <name evidence="2" type="ORF">AVEN_79844_1</name>
</gene>
<accession>A0A4Y2MZ86</accession>
<sequence length="204" mass="22027">MAATKGNSNTALGSDSLVARAKPEKQKKNRKTKEVLESVPMGSADDFVVQKRSTTSGSVKPGVLRSTGLGQVPVFLGKLNGLLRLVNPTRLRCRRLFHQILGSENGAWAHMRIGRRVRVILGLDFPRAFPQVLLGGGHAFSWQPGCGSFNGVCWTGCHLAAVGGYGVGDAICCAGWSGRSSGAWGQTERQWYQDYLLPIFLITV</sequence>
<evidence type="ECO:0000256" key="1">
    <source>
        <dbReference type="SAM" id="MobiDB-lite"/>
    </source>
</evidence>
<reference evidence="2 3" key="1">
    <citation type="journal article" date="2019" name="Sci. Rep.">
        <title>Orb-weaving spider Araneus ventricosus genome elucidates the spidroin gene catalogue.</title>
        <authorList>
            <person name="Kono N."/>
            <person name="Nakamura H."/>
            <person name="Ohtoshi R."/>
            <person name="Moran D.A.P."/>
            <person name="Shinohara A."/>
            <person name="Yoshida Y."/>
            <person name="Fujiwara M."/>
            <person name="Mori M."/>
            <person name="Tomita M."/>
            <person name="Arakawa K."/>
        </authorList>
    </citation>
    <scope>NUCLEOTIDE SEQUENCE [LARGE SCALE GENOMIC DNA]</scope>
</reference>
<organism evidence="2 3">
    <name type="scientific">Araneus ventricosus</name>
    <name type="common">Orbweaver spider</name>
    <name type="synonym">Epeira ventricosa</name>
    <dbReference type="NCBI Taxonomy" id="182803"/>
    <lineage>
        <taxon>Eukaryota</taxon>
        <taxon>Metazoa</taxon>
        <taxon>Ecdysozoa</taxon>
        <taxon>Arthropoda</taxon>
        <taxon>Chelicerata</taxon>
        <taxon>Arachnida</taxon>
        <taxon>Araneae</taxon>
        <taxon>Araneomorphae</taxon>
        <taxon>Entelegynae</taxon>
        <taxon>Araneoidea</taxon>
        <taxon>Araneidae</taxon>
        <taxon>Araneus</taxon>
    </lineage>
</organism>
<comment type="caution">
    <text evidence="2">The sequence shown here is derived from an EMBL/GenBank/DDBJ whole genome shotgun (WGS) entry which is preliminary data.</text>
</comment>
<protein>
    <submittedName>
        <fullName evidence="2">Uncharacterized protein</fullName>
    </submittedName>
</protein>
<keyword evidence="3" id="KW-1185">Reference proteome</keyword>
<feature type="compositionally biased region" description="Polar residues" evidence="1">
    <location>
        <begin position="1"/>
        <end position="13"/>
    </location>
</feature>
<feature type="compositionally biased region" description="Basic and acidic residues" evidence="1">
    <location>
        <begin position="21"/>
        <end position="35"/>
    </location>
</feature>
<feature type="region of interest" description="Disordered" evidence="1">
    <location>
        <begin position="1"/>
        <end position="35"/>
    </location>
</feature>
<dbReference type="AlphaFoldDB" id="A0A4Y2MZ86"/>
<evidence type="ECO:0000313" key="2">
    <source>
        <dbReference type="EMBL" id="GBN30956.1"/>
    </source>
</evidence>
<dbReference type="Proteomes" id="UP000499080">
    <property type="component" value="Unassembled WGS sequence"/>
</dbReference>
<dbReference type="EMBL" id="BGPR01284133">
    <property type="protein sequence ID" value="GBN30956.1"/>
    <property type="molecule type" value="Genomic_DNA"/>
</dbReference>
<evidence type="ECO:0000313" key="3">
    <source>
        <dbReference type="Proteomes" id="UP000499080"/>
    </source>
</evidence>
<name>A0A4Y2MZ86_ARAVE</name>